<dbReference type="SMART" id="SM00382">
    <property type="entry name" value="AAA"/>
    <property type="match status" value="1"/>
</dbReference>
<dbReference type="InterPro" id="IPR027417">
    <property type="entry name" value="P-loop_NTPase"/>
</dbReference>
<feature type="domain" description="ABC transporter" evidence="9">
    <location>
        <begin position="5"/>
        <end position="250"/>
    </location>
</feature>
<dbReference type="EMBL" id="LN854557">
    <property type="protein sequence ID" value="CRL45592.1"/>
    <property type="molecule type" value="Genomic_DNA"/>
</dbReference>
<evidence type="ECO:0000256" key="2">
    <source>
        <dbReference type="ARBA" id="ARBA00005417"/>
    </source>
</evidence>
<dbReference type="CDD" id="cd03257">
    <property type="entry name" value="ABC_NikE_OppD_transporters"/>
    <property type="match status" value="1"/>
</dbReference>
<dbReference type="Proteomes" id="UP000245838">
    <property type="component" value="Chromosome sggmmb4_Chromosome"/>
</dbReference>
<keyword evidence="7 10" id="KW-0067">ATP-binding</keyword>
<keyword evidence="5" id="KW-0997">Cell inner membrane</keyword>
<organism evidence="10 12">
    <name type="scientific">Sodalis glossinidius (strain morsitans)</name>
    <dbReference type="NCBI Taxonomy" id="343509"/>
    <lineage>
        <taxon>Bacteria</taxon>
        <taxon>Pseudomonadati</taxon>
        <taxon>Pseudomonadota</taxon>
        <taxon>Gammaproteobacteria</taxon>
        <taxon>Enterobacterales</taxon>
        <taxon>Bruguierivoracaceae</taxon>
        <taxon>Sodalis</taxon>
    </lineage>
</organism>
<evidence type="ECO:0000256" key="8">
    <source>
        <dbReference type="ARBA" id="ARBA00023136"/>
    </source>
</evidence>
<evidence type="ECO:0000256" key="5">
    <source>
        <dbReference type="ARBA" id="ARBA00022519"/>
    </source>
</evidence>
<keyword evidence="8" id="KW-0472">Membrane</keyword>
<dbReference type="EMBL" id="AP008232">
    <property type="protein sequence ID" value="BAE74787.1"/>
    <property type="molecule type" value="Genomic_DNA"/>
</dbReference>
<keyword evidence="6" id="KW-0547">Nucleotide-binding</keyword>
<dbReference type="GO" id="GO:0055085">
    <property type="term" value="P:transmembrane transport"/>
    <property type="evidence" value="ECO:0007669"/>
    <property type="project" value="UniProtKB-ARBA"/>
</dbReference>
<protein>
    <submittedName>
        <fullName evidence="11">Glutathione import ATP-binding protein GsiA</fullName>
    </submittedName>
    <submittedName>
        <fullName evidence="10">Peptide ABC transporter ATP-binding component</fullName>
    </submittedName>
</protein>
<name>Q2NST8_SODGM</name>
<reference evidence="10 12" key="1">
    <citation type="journal article" date="2006" name="Genome Res.">
        <title>Massive genome erosion and functional adaptations provide insights into the symbiotic lifestyle of Sodalis glossinidius in the tsetse host.</title>
        <authorList>
            <person name="Toh H."/>
            <person name="Weiss B.L."/>
            <person name="Perkin S.A.H."/>
            <person name="Yamashita A."/>
            <person name="Oshima K."/>
            <person name="Hattori M."/>
            <person name="Aksoy S."/>
        </authorList>
    </citation>
    <scope>NUCLEOTIDE SEQUENCE [LARGE SCALE GENOMIC DNA]</scope>
    <source>
        <strain evidence="12">morsitans</strain>
        <strain evidence="10">Morsitans</strain>
    </source>
</reference>
<dbReference type="NCBIfam" id="NF011692">
    <property type="entry name" value="PRK15112.1"/>
    <property type="match status" value="1"/>
</dbReference>
<dbReference type="KEGG" id="sgl:SG1512"/>
<dbReference type="AlphaFoldDB" id="Q2NST8"/>
<dbReference type="PROSITE" id="PS50893">
    <property type="entry name" value="ABC_TRANSPORTER_2"/>
    <property type="match status" value="1"/>
</dbReference>
<evidence type="ECO:0000313" key="11">
    <source>
        <dbReference type="EMBL" id="CRL45592.1"/>
    </source>
</evidence>
<dbReference type="InterPro" id="IPR050319">
    <property type="entry name" value="ABC_transp_ATP-bind"/>
</dbReference>
<keyword evidence="12" id="KW-1185">Reference proteome</keyword>
<comment type="similarity">
    <text evidence="2">Belongs to the ABC transporter superfamily.</text>
</comment>
<evidence type="ECO:0000256" key="7">
    <source>
        <dbReference type="ARBA" id="ARBA00022840"/>
    </source>
</evidence>
<evidence type="ECO:0000256" key="3">
    <source>
        <dbReference type="ARBA" id="ARBA00022448"/>
    </source>
</evidence>
<dbReference type="InterPro" id="IPR003593">
    <property type="entry name" value="AAA+_ATPase"/>
</dbReference>
<dbReference type="SUPFAM" id="SSF52540">
    <property type="entry name" value="P-loop containing nucleoside triphosphate hydrolases"/>
    <property type="match status" value="1"/>
</dbReference>
<keyword evidence="4" id="KW-1003">Cell membrane</keyword>
<dbReference type="OrthoDB" id="9784450at2"/>
<evidence type="ECO:0000256" key="6">
    <source>
        <dbReference type="ARBA" id="ARBA00022741"/>
    </source>
</evidence>
<dbReference type="Pfam" id="PF00005">
    <property type="entry name" value="ABC_tran"/>
    <property type="match status" value="1"/>
</dbReference>
<reference evidence="11 13" key="2">
    <citation type="submission" date="2015-05" db="EMBL/GenBank/DDBJ databases">
        <authorList>
            <person name="Goodhead I."/>
        </authorList>
    </citation>
    <scope>NUCLEOTIDE SEQUENCE [LARGE SCALE GENOMIC DNA]</scope>
    <source>
        <strain evidence="11">B4</strain>
        <strain evidence="13">morsitans</strain>
    </source>
</reference>
<dbReference type="FunFam" id="3.40.50.300:FF:000301">
    <property type="entry name" value="Peptide transport system ATP-binding protein sapF"/>
    <property type="match status" value="1"/>
</dbReference>
<dbReference type="PROSITE" id="PS00211">
    <property type="entry name" value="ABC_TRANSPORTER_1"/>
    <property type="match status" value="1"/>
</dbReference>
<gene>
    <name evidence="11" type="primary">gsiA_3</name>
    <name evidence="10" type="ordered locus">SG1512</name>
    <name evidence="11" type="ORF">SGGMMB4_03430</name>
</gene>
<evidence type="ECO:0000313" key="10">
    <source>
        <dbReference type="EMBL" id="BAE74787.1"/>
    </source>
</evidence>
<sequence>METLLEARNLSKTFRYRTGLFRRHQVAAVQNVSFTLRECQTLAIIGENGSGKSTLAKMLAGSIEPSAGEILIDDYPLHFGDYRYRSQRIRMIFQDASNALNPRQRIGQLLDVPLRLNTALTGSEREEAINTTLRQVGLRPDHAYYYPHMLAPGQKQRVGLARALILQPKVIVADEALASLDMSMRSQIINLMLELQAKKGISFIYVTQHLGMMKHVSDQIIVMQNGEVVERGSTADVLAAPLHDLTRRLIANHFGEALTADAWRLDLSPPSRMARICTPAKDSCYTSPGLSTTNGAARIDRGHTIA</sequence>
<dbReference type="InterPro" id="IPR017871">
    <property type="entry name" value="ABC_transporter-like_CS"/>
</dbReference>
<dbReference type="InterPro" id="IPR003439">
    <property type="entry name" value="ABC_transporter-like_ATP-bd"/>
</dbReference>
<dbReference type="STRING" id="343509.SG1512"/>
<evidence type="ECO:0000256" key="1">
    <source>
        <dbReference type="ARBA" id="ARBA00004417"/>
    </source>
</evidence>
<dbReference type="Proteomes" id="UP000001932">
    <property type="component" value="Chromosome"/>
</dbReference>
<keyword evidence="3" id="KW-0813">Transport</keyword>
<dbReference type="GO" id="GO:0005886">
    <property type="term" value="C:plasma membrane"/>
    <property type="evidence" value="ECO:0007669"/>
    <property type="project" value="UniProtKB-SubCell"/>
</dbReference>
<evidence type="ECO:0000259" key="9">
    <source>
        <dbReference type="PROSITE" id="PS50893"/>
    </source>
</evidence>
<dbReference type="GO" id="GO:0016887">
    <property type="term" value="F:ATP hydrolysis activity"/>
    <property type="evidence" value="ECO:0007669"/>
    <property type="project" value="InterPro"/>
</dbReference>
<dbReference type="eggNOG" id="COG4172">
    <property type="taxonomic scope" value="Bacteria"/>
</dbReference>
<evidence type="ECO:0000256" key="4">
    <source>
        <dbReference type="ARBA" id="ARBA00022475"/>
    </source>
</evidence>
<dbReference type="HOGENOM" id="CLU_000604_1_23_6"/>
<dbReference type="PANTHER" id="PTHR43776">
    <property type="entry name" value="TRANSPORT ATP-BINDING PROTEIN"/>
    <property type="match status" value="1"/>
</dbReference>
<dbReference type="Gene3D" id="3.40.50.300">
    <property type="entry name" value="P-loop containing nucleotide triphosphate hydrolases"/>
    <property type="match status" value="1"/>
</dbReference>
<evidence type="ECO:0000313" key="12">
    <source>
        <dbReference type="Proteomes" id="UP000001932"/>
    </source>
</evidence>
<dbReference type="BioCyc" id="SGLO343509:SGP1_RS13445-MONOMER"/>
<evidence type="ECO:0000313" key="13">
    <source>
        <dbReference type="Proteomes" id="UP000245838"/>
    </source>
</evidence>
<dbReference type="GO" id="GO:0005524">
    <property type="term" value="F:ATP binding"/>
    <property type="evidence" value="ECO:0007669"/>
    <property type="project" value="UniProtKB-KW"/>
</dbReference>
<dbReference type="PANTHER" id="PTHR43776:SF4">
    <property type="entry name" value="PUTRESCINE EXPORT SYSTEM ATP-BINDING PROTEIN SAPF"/>
    <property type="match status" value="1"/>
</dbReference>
<accession>Q2NST8</accession>
<comment type="subcellular location">
    <subcellularLocation>
        <location evidence="1">Cell inner membrane</location>
        <topology evidence="1">Peripheral membrane protein</topology>
    </subcellularLocation>
</comment>
<proteinExistence type="inferred from homology"/>
<dbReference type="RefSeq" id="WP_011411332.1">
    <property type="nucleotide sequence ID" value="NC_007712.1"/>
</dbReference>